<gene>
    <name evidence="2" type="ORF">CDD80_6090</name>
</gene>
<dbReference type="AlphaFoldDB" id="A0A2C5ZI60"/>
<organism evidence="2 3">
    <name type="scientific">Ophiocordyceps camponoti-rufipedis</name>
    <dbReference type="NCBI Taxonomy" id="2004952"/>
    <lineage>
        <taxon>Eukaryota</taxon>
        <taxon>Fungi</taxon>
        <taxon>Dikarya</taxon>
        <taxon>Ascomycota</taxon>
        <taxon>Pezizomycotina</taxon>
        <taxon>Sordariomycetes</taxon>
        <taxon>Hypocreomycetidae</taxon>
        <taxon>Hypocreales</taxon>
        <taxon>Ophiocordycipitaceae</taxon>
        <taxon>Ophiocordyceps</taxon>
    </lineage>
</organism>
<sequence>MEHTEVTRWGDSDRNLDLGWVGCGDTAVRETVRYLQRKGGFVANCDSTQECDSHRATLTENDAQTVTPRWADGPWTVDHQLSISSGIVGPSKSSGATTTRCHEQGQQGDSRELPVAGIRREEQPLVPRDKQS</sequence>
<name>A0A2C5ZI60_9HYPO</name>
<evidence type="ECO:0000256" key="1">
    <source>
        <dbReference type="SAM" id="MobiDB-lite"/>
    </source>
</evidence>
<proteinExistence type="predicted"/>
<evidence type="ECO:0000313" key="3">
    <source>
        <dbReference type="Proteomes" id="UP000226431"/>
    </source>
</evidence>
<protein>
    <submittedName>
        <fullName evidence="2">Uncharacterized protein</fullName>
    </submittedName>
</protein>
<comment type="caution">
    <text evidence="2">The sequence shown here is derived from an EMBL/GenBank/DDBJ whole genome shotgun (WGS) entry which is preliminary data.</text>
</comment>
<feature type="compositionally biased region" description="Basic and acidic residues" evidence="1">
    <location>
        <begin position="118"/>
        <end position="132"/>
    </location>
</feature>
<dbReference type="OrthoDB" id="190265at2759"/>
<feature type="region of interest" description="Disordered" evidence="1">
    <location>
        <begin position="85"/>
        <end position="132"/>
    </location>
</feature>
<dbReference type="Proteomes" id="UP000226431">
    <property type="component" value="Unassembled WGS sequence"/>
</dbReference>
<evidence type="ECO:0000313" key="2">
    <source>
        <dbReference type="EMBL" id="PHH78881.1"/>
    </source>
</evidence>
<reference evidence="2 3" key="1">
    <citation type="submission" date="2017-06" db="EMBL/GenBank/DDBJ databases">
        <title>Ant-infecting Ophiocordyceps genomes reveal a high diversity of potential behavioral manipulation genes and a possible major role for enterotoxins.</title>
        <authorList>
            <person name="De Bekker C."/>
            <person name="Evans H.C."/>
            <person name="Brachmann A."/>
            <person name="Hughes D.P."/>
        </authorList>
    </citation>
    <scope>NUCLEOTIDE SEQUENCE [LARGE SCALE GENOMIC DNA]</scope>
    <source>
        <strain evidence="2 3">Map16</strain>
    </source>
</reference>
<feature type="compositionally biased region" description="Polar residues" evidence="1">
    <location>
        <begin position="85"/>
        <end position="108"/>
    </location>
</feature>
<keyword evidence="3" id="KW-1185">Reference proteome</keyword>
<dbReference type="EMBL" id="NJES01000064">
    <property type="protein sequence ID" value="PHH78881.1"/>
    <property type="molecule type" value="Genomic_DNA"/>
</dbReference>
<accession>A0A2C5ZI60</accession>